<keyword evidence="2" id="KW-1185">Reference proteome</keyword>
<accession>A0A926HXB2</accession>
<dbReference type="RefSeq" id="WP_249280318.1">
    <property type="nucleotide sequence ID" value="NZ_JACRSS010000002.1"/>
</dbReference>
<reference evidence="1" key="1">
    <citation type="submission" date="2020-08" db="EMBL/GenBank/DDBJ databases">
        <title>Genome public.</title>
        <authorList>
            <person name="Liu C."/>
            <person name="Sun Q."/>
        </authorList>
    </citation>
    <scope>NUCLEOTIDE SEQUENCE</scope>
    <source>
        <strain evidence="1">NSJ-63</strain>
    </source>
</reference>
<proteinExistence type="predicted"/>
<organism evidence="1 2">
    <name type="scientific">Guopingia tenuis</name>
    <dbReference type="NCBI Taxonomy" id="2763656"/>
    <lineage>
        <taxon>Bacteria</taxon>
        <taxon>Bacillati</taxon>
        <taxon>Bacillota</taxon>
        <taxon>Clostridia</taxon>
        <taxon>Christensenellales</taxon>
        <taxon>Christensenellaceae</taxon>
        <taxon>Guopingia</taxon>
    </lineage>
</organism>
<dbReference type="EMBL" id="JACRSS010000002">
    <property type="protein sequence ID" value="MBC8538581.1"/>
    <property type="molecule type" value="Genomic_DNA"/>
</dbReference>
<comment type="caution">
    <text evidence="1">The sequence shown here is derived from an EMBL/GenBank/DDBJ whole genome shotgun (WGS) entry which is preliminary data.</text>
</comment>
<dbReference type="Proteomes" id="UP000617951">
    <property type="component" value="Unassembled WGS sequence"/>
</dbReference>
<name>A0A926HXB2_9FIRM</name>
<dbReference type="AlphaFoldDB" id="A0A926HXB2"/>
<protein>
    <submittedName>
        <fullName evidence="1">DUF3795 domain-containing protein</fullName>
    </submittedName>
</protein>
<sequence>MKDYRRQNPAFSLCGLCCIFCPMYLRGYCPGCGGGEGHQPCAVIRCSREHGEMEYCFSCAEFPCERLREAARFDSFLPHRHMLQNLARARDMGVPAFQAELAKKEKILHTLLANYNDGRKKTFFCAAAALLPLADLERGMEALCAQAAACPTLKEKAACAVRLFTAIADMRQIDLRLHKRPKREKK</sequence>
<evidence type="ECO:0000313" key="1">
    <source>
        <dbReference type="EMBL" id="MBC8538581.1"/>
    </source>
</evidence>
<evidence type="ECO:0000313" key="2">
    <source>
        <dbReference type="Proteomes" id="UP000617951"/>
    </source>
</evidence>
<gene>
    <name evidence="1" type="ORF">H8693_06500</name>
</gene>